<dbReference type="GO" id="GO:0005886">
    <property type="term" value="C:plasma membrane"/>
    <property type="evidence" value="ECO:0007669"/>
    <property type="project" value="UniProtKB-SubCell"/>
</dbReference>
<dbReference type="GO" id="GO:0015035">
    <property type="term" value="F:protein-disulfide reductase activity"/>
    <property type="evidence" value="ECO:0007669"/>
    <property type="project" value="UniProtKB-UniRule"/>
</dbReference>
<dbReference type="AlphaFoldDB" id="A0A840MQD5"/>
<dbReference type="EMBL" id="JACHHY010000013">
    <property type="protein sequence ID" value="MBB5018982.1"/>
    <property type="molecule type" value="Genomic_DNA"/>
</dbReference>
<evidence type="ECO:0000256" key="14">
    <source>
        <dbReference type="HAMAP-Rule" id="MF_00286"/>
    </source>
</evidence>
<dbReference type="InterPro" id="IPR003752">
    <property type="entry name" value="DiS_bond_form_DsbB/BdbC"/>
</dbReference>
<keyword evidence="5" id="KW-0997">Cell inner membrane</keyword>
<evidence type="ECO:0000256" key="9">
    <source>
        <dbReference type="ARBA" id="ARBA00023002"/>
    </source>
</evidence>
<dbReference type="HAMAP" id="MF_00286">
    <property type="entry name" value="DsbB"/>
    <property type="match status" value="1"/>
</dbReference>
<evidence type="ECO:0000256" key="10">
    <source>
        <dbReference type="ARBA" id="ARBA00023136"/>
    </source>
</evidence>
<feature type="topological domain" description="Cytoplasmic" evidence="14">
    <location>
        <begin position="166"/>
        <end position="173"/>
    </location>
</feature>
<evidence type="ECO:0000256" key="5">
    <source>
        <dbReference type="ARBA" id="ARBA00022519"/>
    </source>
</evidence>
<keyword evidence="4 14" id="KW-1003">Cell membrane</keyword>
<evidence type="ECO:0000256" key="6">
    <source>
        <dbReference type="ARBA" id="ARBA00022692"/>
    </source>
</evidence>
<sequence length="173" mass="18866">MLLKLIPSRRLGNFLGFLVCAGLIGYALYLQYYQFQVPCPLCILQRIAVIVMGVMFLLASVFHPKGQMGAKIWGGLIAIPGLLGLGVAARHLYIQSLPPDKVPACGPGLEYMLETMPWASALAKALRGSGECAEASWRLLGLTIPGWMAVCFVGLLTYTILVVYKDLKHTAQR</sequence>
<comment type="similarity">
    <text evidence="2 14">Belongs to the DsbB family.</text>
</comment>
<keyword evidence="11 14" id="KW-1015">Disulfide bond</keyword>
<organism evidence="16 17">
    <name type="scientific">Chitinivorax tropicus</name>
    <dbReference type="NCBI Taxonomy" id="714531"/>
    <lineage>
        <taxon>Bacteria</taxon>
        <taxon>Pseudomonadati</taxon>
        <taxon>Pseudomonadota</taxon>
        <taxon>Betaproteobacteria</taxon>
        <taxon>Chitinivorax</taxon>
    </lineage>
</organism>
<keyword evidence="9 14" id="KW-0560">Oxidoreductase</keyword>
<dbReference type="SUPFAM" id="SSF158442">
    <property type="entry name" value="DsbB-like"/>
    <property type="match status" value="1"/>
</dbReference>
<evidence type="ECO:0000256" key="3">
    <source>
        <dbReference type="ARBA" id="ARBA00022448"/>
    </source>
</evidence>
<evidence type="ECO:0000256" key="7">
    <source>
        <dbReference type="ARBA" id="ARBA00022982"/>
    </source>
</evidence>
<keyword evidence="13 14" id="KW-0676">Redox-active center</keyword>
<dbReference type="Pfam" id="PF02600">
    <property type="entry name" value="DsbB"/>
    <property type="match status" value="1"/>
</dbReference>
<dbReference type="PANTHER" id="PTHR36570:SF3">
    <property type="entry name" value="DISULFIDE BOND FORMATION PROTEIN B"/>
    <property type="match status" value="1"/>
</dbReference>
<keyword evidence="7 14" id="KW-0249">Electron transport</keyword>
<comment type="subcellular location">
    <subcellularLocation>
        <location evidence="1">Cell inner membrane</location>
        <topology evidence="1">Multi-pass membrane protein</topology>
    </subcellularLocation>
    <subcellularLocation>
        <location evidence="14">Cell membrane</location>
        <topology evidence="14">Multi-pass membrane protein</topology>
    </subcellularLocation>
</comment>
<keyword evidence="8 14" id="KW-1133">Transmembrane helix</keyword>
<feature type="transmembrane region" description="Helical" evidence="15">
    <location>
        <begin position="43"/>
        <end position="62"/>
    </location>
</feature>
<feature type="topological domain" description="Cytoplasmic" evidence="14">
    <location>
        <begin position="1"/>
        <end position="12"/>
    </location>
</feature>
<evidence type="ECO:0000313" key="16">
    <source>
        <dbReference type="EMBL" id="MBB5018982.1"/>
    </source>
</evidence>
<evidence type="ECO:0000256" key="4">
    <source>
        <dbReference type="ARBA" id="ARBA00022475"/>
    </source>
</evidence>
<evidence type="ECO:0000256" key="12">
    <source>
        <dbReference type="ARBA" id="ARBA00023186"/>
    </source>
</evidence>
<feature type="transmembrane region" description="Helical" evidence="15">
    <location>
        <begin position="74"/>
        <end position="93"/>
    </location>
</feature>
<dbReference type="RefSeq" id="WP_184039065.1">
    <property type="nucleotide sequence ID" value="NZ_JACHHY010000013.1"/>
</dbReference>
<reference evidence="16 17" key="1">
    <citation type="submission" date="2020-08" db="EMBL/GenBank/DDBJ databases">
        <title>Genomic Encyclopedia of Type Strains, Phase IV (KMG-IV): sequencing the most valuable type-strain genomes for metagenomic binning, comparative biology and taxonomic classification.</title>
        <authorList>
            <person name="Goeker M."/>
        </authorList>
    </citation>
    <scope>NUCLEOTIDE SEQUENCE [LARGE SCALE GENOMIC DNA]</scope>
    <source>
        <strain evidence="16 17">DSM 27165</strain>
    </source>
</reference>
<evidence type="ECO:0000256" key="11">
    <source>
        <dbReference type="ARBA" id="ARBA00023157"/>
    </source>
</evidence>
<keyword evidence="12 14" id="KW-0143">Chaperone</keyword>
<evidence type="ECO:0000256" key="8">
    <source>
        <dbReference type="ARBA" id="ARBA00022989"/>
    </source>
</evidence>
<evidence type="ECO:0000313" key="17">
    <source>
        <dbReference type="Proteomes" id="UP000575898"/>
    </source>
</evidence>
<feature type="transmembrane region" description="Helical" evidence="15">
    <location>
        <begin position="144"/>
        <end position="164"/>
    </location>
</feature>
<protein>
    <recommendedName>
        <fullName evidence="14">Disulfide bond formation protein B</fullName>
    </recommendedName>
    <alternativeName>
        <fullName evidence="14">Disulfide oxidoreductase</fullName>
    </alternativeName>
</protein>
<dbReference type="GO" id="GO:0009055">
    <property type="term" value="F:electron transfer activity"/>
    <property type="evidence" value="ECO:0007669"/>
    <property type="project" value="UniProtKB-UniRule"/>
</dbReference>
<name>A0A840MQD5_9PROT</name>
<comment type="function">
    <text evidence="14">Required for disulfide bond formation in some periplasmic proteins. Acts by oxidizing the DsbA protein.</text>
</comment>
<dbReference type="InterPro" id="IPR023380">
    <property type="entry name" value="DsbB-like_sf"/>
</dbReference>
<dbReference type="InterPro" id="IPR022920">
    <property type="entry name" value="Disulphide_bond_form_DsbB"/>
</dbReference>
<keyword evidence="6 14" id="KW-0812">Transmembrane</keyword>
<feature type="transmembrane region" description="Helical" evidence="15">
    <location>
        <begin position="12"/>
        <end position="31"/>
    </location>
</feature>
<comment type="caution">
    <text evidence="16">The sequence shown here is derived from an EMBL/GenBank/DDBJ whole genome shotgun (WGS) entry which is preliminary data.</text>
</comment>
<keyword evidence="10 14" id="KW-0472">Membrane</keyword>
<comment type="caution">
    <text evidence="14">Lacks conserved residue(s) required for the propagation of feature annotation.</text>
</comment>
<evidence type="ECO:0000256" key="15">
    <source>
        <dbReference type="SAM" id="Phobius"/>
    </source>
</evidence>
<dbReference type="PANTHER" id="PTHR36570">
    <property type="entry name" value="DISULFIDE BOND FORMATION PROTEIN B"/>
    <property type="match status" value="1"/>
</dbReference>
<gene>
    <name evidence="14" type="primary">dsbB</name>
    <name evidence="16" type="ORF">HNQ59_002280</name>
</gene>
<keyword evidence="17" id="KW-1185">Reference proteome</keyword>
<feature type="disulfide bond" description="Redox-active" evidence="14">
    <location>
        <begin position="39"/>
        <end position="42"/>
    </location>
</feature>
<dbReference type="GO" id="GO:0006457">
    <property type="term" value="P:protein folding"/>
    <property type="evidence" value="ECO:0007669"/>
    <property type="project" value="InterPro"/>
</dbReference>
<accession>A0A840MQD5</accession>
<dbReference type="Gene3D" id="1.20.1550.10">
    <property type="entry name" value="DsbB-like"/>
    <property type="match status" value="1"/>
</dbReference>
<evidence type="ECO:0000256" key="2">
    <source>
        <dbReference type="ARBA" id="ARBA00008823"/>
    </source>
</evidence>
<dbReference type="Proteomes" id="UP000575898">
    <property type="component" value="Unassembled WGS sequence"/>
</dbReference>
<dbReference type="InterPro" id="IPR050183">
    <property type="entry name" value="DsbB"/>
</dbReference>
<evidence type="ECO:0000256" key="13">
    <source>
        <dbReference type="ARBA" id="ARBA00023284"/>
    </source>
</evidence>
<feature type="topological domain" description="Periplasmic" evidence="14">
    <location>
        <begin position="30"/>
        <end position="47"/>
    </location>
</feature>
<keyword evidence="3 14" id="KW-0813">Transport</keyword>
<proteinExistence type="inferred from homology"/>
<evidence type="ECO:0000256" key="1">
    <source>
        <dbReference type="ARBA" id="ARBA00004429"/>
    </source>
</evidence>